<protein>
    <submittedName>
        <fullName evidence="8">Putative efflux protein, MATE family</fullName>
    </submittedName>
</protein>
<dbReference type="PIRSF" id="PIRSF006603">
    <property type="entry name" value="DinF"/>
    <property type="match status" value="1"/>
</dbReference>
<dbReference type="CDD" id="cd13144">
    <property type="entry name" value="MATE_like_4"/>
    <property type="match status" value="1"/>
</dbReference>
<dbReference type="RefSeq" id="WP_078766951.1">
    <property type="nucleotide sequence ID" value="NZ_FUXZ01000014.1"/>
</dbReference>
<gene>
    <name evidence="8" type="ORF">SAMN02745111_02123</name>
</gene>
<feature type="transmembrane region" description="Helical" evidence="7">
    <location>
        <begin position="55"/>
        <end position="76"/>
    </location>
</feature>
<dbReference type="PANTHER" id="PTHR43549:SF2">
    <property type="entry name" value="MULTIDRUG RESISTANCE PROTEIN NORM-RELATED"/>
    <property type="match status" value="1"/>
</dbReference>
<comment type="subcellular location">
    <subcellularLocation>
        <location evidence="1">Cell membrane</location>
        <topology evidence="1">Multi-pass membrane protein</topology>
    </subcellularLocation>
</comment>
<organism evidence="8 9">
    <name type="scientific">Eubacterium uniforme</name>
    <dbReference type="NCBI Taxonomy" id="39495"/>
    <lineage>
        <taxon>Bacteria</taxon>
        <taxon>Bacillati</taxon>
        <taxon>Bacillota</taxon>
        <taxon>Clostridia</taxon>
        <taxon>Eubacteriales</taxon>
        <taxon>Eubacteriaceae</taxon>
        <taxon>Eubacterium</taxon>
    </lineage>
</organism>
<feature type="transmembrane region" description="Helical" evidence="7">
    <location>
        <begin position="389"/>
        <end position="407"/>
    </location>
</feature>
<keyword evidence="4 7" id="KW-0812">Transmembrane</keyword>
<dbReference type="GO" id="GO:0005886">
    <property type="term" value="C:plasma membrane"/>
    <property type="evidence" value="ECO:0007669"/>
    <property type="project" value="UniProtKB-SubCell"/>
</dbReference>
<evidence type="ECO:0000256" key="1">
    <source>
        <dbReference type="ARBA" id="ARBA00004651"/>
    </source>
</evidence>
<feature type="transmembrane region" description="Helical" evidence="7">
    <location>
        <begin position="241"/>
        <end position="263"/>
    </location>
</feature>
<keyword evidence="2" id="KW-0813">Transport</keyword>
<dbReference type="EMBL" id="FUXZ01000014">
    <property type="protein sequence ID" value="SKA70814.1"/>
    <property type="molecule type" value="Genomic_DNA"/>
</dbReference>
<dbReference type="GO" id="GO:0015297">
    <property type="term" value="F:antiporter activity"/>
    <property type="evidence" value="ECO:0007669"/>
    <property type="project" value="InterPro"/>
</dbReference>
<feature type="transmembrane region" description="Helical" evidence="7">
    <location>
        <begin position="163"/>
        <end position="187"/>
    </location>
</feature>
<dbReference type="InterPro" id="IPR048279">
    <property type="entry name" value="MdtK-like"/>
</dbReference>
<feature type="transmembrane region" description="Helical" evidence="7">
    <location>
        <begin position="283"/>
        <end position="304"/>
    </location>
</feature>
<feature type="transmembrane region" description="Helical" evidence="7">
    <location>
        <begin position="419"/>
        <end position="437"/>
    </location>
</feature>
<dbReference type="STRING" id="39495.SAMN02745111_02123"/>
<feature type="transmembrane region" description="Helical" evidence="7">
    <location>
        <begin position="356"/>
        <end position="377"/>
    </location>
</feature>
<dbReference type="AlphaFoldDB" id="A0A1T4W0M0"/>
<evidence type="ECO:0000256" key="3">
    <source>
        <dbReference type="ARBA" id="ARBA00022475"/>
    </source>
</evidence>
<evidence type="ECO:0000256" key="6">
    <source>
        <dbReference type="ARBA" id="ARBA00023136"/>
    </source>
</evidence>
<name>A0A1T4W0M0_9FIRM</name>
<keyword evidence="5 7" id="KW-1133">Transmembrane helix</keyword>
<feature type="transmembrane region" description="Helical" evidence="7">
    <location>
        <begin position="325"/>
        <end position="344"/>
    </location>
</feature>
<feature type="transmembrane region" description="Helical" evidence="7">
    <location>
        <begin position="88"/>
        <end position="113"/>
    </location>
</feature>
<feature type="transmembrane region" description="Helical" evidence="7">
    <location>
        <begin position="193"/>
        <end position="215"/>
    </location>
</feature>
<dbReference type="Pfam" id="PF01554">
    <property type="entry name" value="MatE"/>
    <property type="match status" value="2"/>
</dbReference>
<dbReference type="OrthoDB" id="9811110at2"/>
<dbReference type="Proteomes" id="UP000190814">
    <property type="component" value="Unassembled WGS sequence"/>
</dbReference>
<keyword evidence="9" id="KW-1185">Reference proteome</keyword>
<evidence type="ECO:0000256" key="4">
    <source>
        <dbReference type="ARBA" id="ARBA00022692"/>
    </source>
</evidence>
<evidence type="ECO:0000256" key="5">
    <source>
        <dbReference type="ARBA" id="ARBA00022989"/>
    </source>
</evidence>
<feature type="transmembrane region" description="Helical" evidence="7">
    <location>
        <begin position="133"/>
        <end position="151"/>
    </location>
</feature>
<dbReference type="InterPro" id="IPR002528">
    <property type="entry name" value="MATE_fam"/>
</dbReference>
<proteinExistence type="predicted"/>
<evidence type="ECO:0000256" key="7">
    <source>
        <dbReference type="SAM" id="Phobius"/>
    </source>
</evidence>
<dbReference type="NCBIfam" id="TIGR00797">
    <property type="entry name" value="matE"/>
    <property type="match status" value="1"/>
</dbReference>
<reference evidence="8 9" key="1">
    <citation type="submission" date="2017-02" db="EMBL/GenBank/DDBJ databases">
        <authorList>
            <person name="Peterson S.W."/>
        </authorList>
    </citation>
    <scope>NUCLEOTIDE SEQUENCE [LARGE SCALE GENOMIC DNA]</scope>
    <source>
        <strain evidence="8 9">ATCC 35992</strain>
    </source>
</reference>
<feature type="transmembrane region" description="Helical" evidence="7">
    <location>
        <begin position="14"/>
        <end position="35"/>
    </location>
</feature>
<keyword evidence="6 7" id="KW-0472">Membrane</keyword>
<keyword evidence="3" id="KW-1003">Cell membrane</keyword>
<sequence>MEENKMGVLPVKKLIVSMAVPMMISMLVQALYNIVDSIFVSKVAEEALTGVTLAFPLQMLMISVGSGMGVGMNAILSRALGEKKQDRANAAANTGLFLTVMSYLVFLIIGIFVSRPFINSQTNKAVISDYGTTYITICTTLSLGLFFQMTFERLLQSTGKTIFSMVSQLTGAIVNIILDPILIFGLLGMPKLGVAGAAYATVAGQTVAGIVGYFLNVNFNKEVQLSIKEVLKPDVSDIIKIYEIGIPSMIMMSIGSVMTYLMNNILKTFSDTAQAVFGAYFKLQSFIFMPVFGLNNGLIPVLAYNYGAKSKKRINEAVFFSMKMAFCIMILGTVLFCSIPKLLLGLFDASDYMIKIGVPALRIISLSFPIAAICIILGSTFQAFAKSTYSLIVSVSRQLIALIPAAWLLSKTGNVNNVWWAFPIAEIASLTASLFFYRRIKKNIIDTLDK</sequence>
<dbReference type="PANTHER" id="PTHR43549">
    <property type="entry name" value="MULTIDRUG RESISTANCE PROTEIN YPNP-RELATED"/>
    <property type="match status" value="1"/>
</dbReference>
<accession>A0A1T4W0M0</accession>
<evidence type="ECO:0000313" key="8">
    <source>
        <dbReference type="EMBL" id="SKA70814.1"/>
    </source>
</evidence>
<dbReference type="GO" id="GO:0042910">
    <property type="term" value="F:xenobiotic transmembrane transporter activity"/>
    <property type="evidence" value="ECO:0007669"/>
    <property type="project" value="InterPro"/>
</dbReference>
<dbReference type="InterPro" id="IPR052031">
    <property type="entry name" value="Membrane_Transporter-Flippase"/>
</dbReference>
<evidence type="ECO:0000313" key="9">
    <source>
        <dbReference type="Proteomes" id="UP000190814"/>
    </source>
</evidence>
<evidence type="ECO:0000256" key="2">
    <source>
        <dbReference type="ARBA" id="ARBA00022448"/>
    </source>
</evidence>